<evidence type="ECO:0000256" key="7">
    <source>
        <dbReference type="SAM" id="Phobius"/>
    </source>
</evidence>
<keyword evidence="10" id="KW-1185">Reference proteome</keyword>
<keyword evidence="4 7" id="KW-0812">Transmembrane</keyword>
<evidence type="ECO:0000256" key="5">
    <source>
        <dbReference type="ARBA" id="ARBA00022989"/>
    </source>
</evidence>
<keyword evidence="6 7" id="KW-0472">Membrane</keyword>
<name>A0A386HSI9_9BACT</name>
<feature type="transmembrane region" description="Helical" evidence="7">
    <location>
        <begin position="290"/>
        <end position="307"/>
    </location>
</feature>
<evidence type="ECO:0000256" key="4">
    <source>
        <dbReference type="ARBA" id="ARBA00022692"/>
    </source>
</evidence>
<dbReference type="RefSeq" id="WP_119989145.1">
    <property type="nucleotide sequence ID" value="NZ_CP032489.1"/>
</dbReference>
<dbReference type="InterPro" id="IPR036259">
    <property type="entry name" value="MFS_trans_sf"/>
</dbReference>
<dbReference type="PROSITE" id="PS50850">
    <property type="entry name" value="MFS"/>
    <property type="match status" value="2"/>
</dbReference>
<feature type="transmembrane region" description="Helical" evidence="7">
    <location>
        <begin position="35"/>
        <end position="56"/>
    </location>
</feature>
<dbReference type="PANTHER" id="PTHR23513">
    <property type="entry name" value="INTEGRAL MEMBRANE EFFLUX PROTEIN-RELATED"/>
    <property type="match status" value="1"/>
</dbReference>
<dbReference type="GO" id="GO:0005886">
    <property type="term" value="C:plasma membrane"/>
    <property type="evidence" value="ECO:0007669"/>
    <property type="project" value="UniProtKB-SubCell"/>
</dbReference>
<dbReference type="EMBL" id="CP032489">
    <property type="protein sequence ID" value="AYD48421.1"/>
    <property type="molecule type" value="Genomic_DNA"/>
</dbReference>
<proteinExistence type="predicted"/>
<reference evidence="9 10" key="1">
    <citation type="submission" date="2018-09" db="EMBL/GenBank/DDBJ databases">
        <title>Arachidicoccus sp. nov., a bacterium isolated from soil.</title>
        <authorList>
            <person name="Weon H.-Y."/>
            <person name="Kwon S.-W."/>
            <person name="Lee S.A."/>
        </authorList>
    </citation>
    <scope>NUCLEOTIDE SEQUENCE [LARGE SCALE GENOMIC DNA]</scope>
    <source>
        <strain evidence="9 10">KIS59-12</strain>
    </source>
</reference>
<dbReference type="InterPro" id="IPR020846">
    <property type="entry name" value="MFS_dom"/>
</dbReference>
<evidence type="ECO:0000256" key="2">
    <source>
        <dbReference type="ARBA" id="ARBA00022448"/>
    </source>
</evidence>
<protein>
    <submittedName>
        <fullName evidence="9">MFS transporter</fullName>
    </submittedName>
</protein>
<feature type="domain" description="Major facilitator superfamily (MFS) profile" evidence="8">
    <location>
        <begin position="1"/>
        <end position="197"/>
    </location>
</feature>
<evidence type="ECO:0000256" key="1">
    <source>
        <dbReference type="ARBA" id="ARBA00004651"/>
    </source>
</evidence>
<dbReference type="OrthoDB" id="9775268at2"/>
<feature type="transmembrane region" description="Helical" evidence="7">
    <location>
        <begin position="259"/>
        <end position="278"/>
    </location>
</feature>
<feature type="transmembrane region" description="Helical" evidence="7">
    <location>
        <begin position="80"/>
        <end position="100"/>
    </location>
</feature>
<keyword evidence="3" id="KW-1003">Cell membrane</keyword>
<dbReference type="PANTHER" id="PTHR23513:SF11">
    <property type="entry name" value="STAPHYLOFERRIN A TRANSPORTER"/>
    <property type="match status" value="1"/>
</dbReference>
<keyword evidence="5 7" id="KW-1133">Transmembrane helix</keyword>
<evidence type="ECO:0000256" key="6">
    <source>
        <dbReference type="ARBA" id="ARBA00023136"/>
    </source>
</evidence>
<feature type="transmembrane region" description="Helical" evidence="7">
    <location>
        <begin position="171"/>
        <end position="193"/>
    </location>
</feature>
<dbReference type="CDD" id="cd06173">
    <property type="entry name" value="MFS_MefA_like"/>
    <property type="match status" value="1"/>
</dbReference>
<feature type="domain" description="Major facilitator superfamily (MFS) profile" evidence="8">
    <location>
        <begin position="220"/>
        <end position="438"/>
    </location>
</feature>
<dbReference type="SUPFAM" id="SSF103473">
    <property type="entry name" value="MFS general substrate transporter"/>
    <property type="match status" value="1"/>
</dbReference>
<feature type="transmembrane region" description="Helical" evidence="7">
    <location>
        <begin position="348"/>
        <end position="371"/>
    </location>
</feature>
<sequence length="438" mass="48048">MNIKNTFIALRSRNFALFFSGQFISRVGMWMQRTAVIWVVYSMTHSIFMIGVATFAEQFPSFMFSLGGGLIADKYNRYKVLILTQTLSAIQAIALTAFAFSENFSITIILALSVFLGVVNAYDVPVRQSMIPETIDNAEDLHNAIALNSSLNTLARLIGPALAGFVLVKFGAATCFLANAISFIAVIGAIAAMKFPKGKFSMHKIKTKAKFKEALDYLAANKQISTVIWIAAISSLLILPYTTLLPVYAKEIFKGDAATFGWLNAAMGFGAFAGSFYLASLHKSADFRKILLFNSLLFGISLLLFSYSTNVYLALFFAMVGGYSSILQSSIIFTIVQSETDNQYRGRVVSLIAMAIFGMLPLGSLLVGYIAPIWGTQFTVFIEGILGIMLGIAFSKNLMSTSKKLKQIRNEQQNSIISDGHANGHYEQVATTRRSLDK</sequence>
<gene>
    <name evidence="9" type="ORF">D6B99_12900</name>
</gene>
<dbReference type="Proteomes" id="UP000266118">
    <property type="component" value="Chromosome"/>
</dbReference>
<dbReference type="Pfam" id="PF05977">
    <property type="entry name" value="MFS_3"/>
    <property type="match status" value="1"/>
</dbReference>
<evidence type="ECO:0000256" key="3">
    <source>
        <dbReference type="ARBA" id="ARBA00022475"/>
    </source>
</evidence>
<dbReference type="Gene3D" id="1.20.1250.20">
    <property type="entry name" value="MFS general substrate transporter like domains"/>
    <property type="match status" value="2"/>
</dbReference>
<evidence type="ECO:0000259" key="8">
    <source>
        <dbReference type="PROSITE" id="PS50850"/>
    </source>
</evidence>
<comment type="subcellular location">
    <subcellularLocation>
        <location evidence="1">Cell membrane</location>
        <topology evidence="1">Multi-pass membrane protein</topology>
    </subcellularLocation>
</comment>
<dbReference type="InterPro" id="IPR010290">
    <property type="entry name" value="TM_effector"/>
</dbReference>
<dbReference type="GO" id="GO:0022857">
    <property type="term" value="F:transmembrane transporter activity"/>
    <property type="evidence" value="ECO:0007669"/>
    <property type="project" value="InterPro"/>
</dbReference>
<accession>A0A386HSI9</accession>
<feature type="transmembrane region" description="Helical" evidence="7">
    <location>
        <begin position="214"/>
        <end position="239"/>
    </location>
</feature>
<feature type="transmembrane region" description="Helical" evidence="7">
    <location>
        <begin position="313"/>
        <end position="336"/>
    </location>
</feature>
<feature type="transmembrane region" description="Helical" evidence="7">
    <location>
        <begin position="106"/>
        <end position="124"/>
    </location>
</feature>
<dbReference type="KEGG" id="ark:D6B99_12900"/>
<keyword evidence="2" id="KW-0813">Transport</keyword>
<evidence type="ECO:0000313" key="10">
    <source>
        <dbReference type="Proteomes" id="UP000266118"/>
    </source>
</evidence>
<evidence type="ECO:0000313" key="9">
    <source>
        <dbReference type="EMBL" id="AYD48421.1"/>
    </source>
</evidence>
<feature type="transmembrane region" description="Helical" evidence="7">
    <location>
        <begin position="377"/>
        <end position="399"/>
    </location>
</feature>
<dbReference type="AlphaFoldDB" id="A0A386HSI9"/>
<organism evidence="9 10">
    <name type="scientific">Arachidicoccus soli</name>
    <dbReference type="NCBI Taxonomy" id="2341117"/>
    <lineage>
        <taxon>Bacteria</taxon>
        <taxon>Pseudomonadati</taxon>
        <taxon>Bacteroidota</taxon>
        <taxon>Chitinophagia</taxon>
        <taxon>Chitinophagales</taxon>
        <taxon>Chitinophagaceae</taxon>
        <taxon>Arachidicoccus</taxon>
    </lineage>
</organism>